<name>A0A816Q9Z2_BRANA</name>
<protein>
    <submittedName>
        <fullName evidence="2">(rape) hypothetical protein</fullName>
    </submittedName>
</protein>
<gene>
    <name evidence="2" type="ORF">DARMORV10_C06P24260.1</name>
</gene>
<evidence type="ECO:0000313" key="2">
    <source>
        <dbReference type="EMBL" id="CAF2059135.1"/>
    </source>
</evidence>
<organism evidence="2">
    <name type="scientific">Brassica napus</name>
    <name type="common">Rape</name>
    <dbReference type="NCBI Taxonomy" id="3708"/>
    <lineage>
        <taxon>Eukaryota</taxon>
        <taxon>Viridiplantae</taxon>
        <taxon>Streptophyta</taxon>
        <taxon>Embryophyta</taxon>
        <taxon>Tracheophyta</taxon>
        <taxon>Spermatophyta</taxon>
        <taxon>Magnoliopsida</taxon>
        <taxon>eudicotyledons</taxon>
        <taxon>Gunneridae</taxon>
        <taxon>Pentapetalae</taxon>
        <taxon>rosids</taxon>
        <taxon>malvids</taxon>
        <taxon>Brassicales</taxon>
        <taxon>Brassicaceae</taxon>
        <taxon>Brassiceae</taxon>
        <taxon>Brassica</taxon>
    </lineage>
</organism>
<sequence>MSEPPRFSMSPHAAKPPSRNHHTCLSQLDIFSHVGTTAFPDVKAARVELRVKTSDGSQERRCQSFVIEDLTNAESTSATNESVLKVPLDHGKQAAGVIKPHDREVVCRKLVMHLWSRSSR</sequence>
<dbReference type="EMBL" id="HG994370">
    <property type="protein sequence ID" value="CAF2059135.1"/>
    <property type="molecule type" value="Genomic_DNA"/>
</dbReference>
<accession>A0A816Q9Z2</accession>
<proteinExistence type="predicted"/>
<dbReference type="AlphaFoldDB" id="A0A816Q9Z2"/>
<dbReference type="Proteomes" id="UP001295469">
    <property type="component" value="Chromosome C06"/>
</dbReference>
<reference evidence="2" key="1">
    <citation type="submission" date="2021-01" db="EMBL/GenBank/DDBJ databases">
        <authorList>
            <consortium name="Genoscope - CEA"/>
            <person name="William W."/>
        </authorList>
    </citation>
    <scope>NUCLEOTIDE SEQUENCE</scope>
</reference>
<evidence type="ECO:0000256" key="1">
    <source>
        <dbReference type="SAM" id="MobiDB-lite"/>
    </source>
</evidence>
<feature type="region of interest" description="Disordered" evidence="1">
    <location>
        <begin position="1"/>
        <end position="21"/>
    </location>
</feature>